<reference evidence="1" key="1">
    <citation type="submission" date="2021-03" db="EMBL/GenBank/DDBJ databases">
        <title>Molecular epidemiology and mechanisms of colistin and carbapenem resistance in Enterobacteriaceae from clinical isolates, the environment and porcine samples in Pretoria, South Africa.</title>
        <authorList>
            <person name="Bogoshi D."/>
            <person name="Mbelle N.M."/>
            <person name="Naidoo V."/>
            <person name="Osei Sekyere J."/>
        </authorList>
    </citation>
    <scope>NUCLEOTIDE SEQUENCE</scope>
    <source>
        <strain evidence="1">C080</strain>
    </source>
</reference>
<comment type="caution">
    <text evidence="1">The sequence shown here is derived from an EMBL/GenBank/DDBJ whole genome shotgun (WGS) entry which is preliminary data.</text>
</comment>
<proteinExistence type="predicted"/>
<evidence type="ECO:0000313" key="1">
    <source>
        <dbReference type="EMBL" id="MBO2006579.1"/>
    </source>
</evidence>
<protein>
    <submittedName>
        <fullName evidence="1">Uncharacterized protein</fullName>
    </submittedName>
</protein>
<sequence>MANTHDTILCFSSRPPVLDEGVPTLLKLQRPYGAAQSPNHVSIACHWKPVAYHRHPCRCAVFMKKERHVFIIPPAIP</sequence>
<dbReference type="AlphaFoldDB" id="A0A939SNF9"/>
<name>A0A939SNF9_SERMA</name>
<dbReference type="EMBL" id="JAGETR010000009">
    <property type="protein sequence ID" value="MBO2006579.1"/>
    <property type="molecule type" value="Genomic_DNA"/>
</dbReference>
<gene>
    <name evidence="1" type="ORF">J4732_01660</name>
</gene>
<accession>A0A939SNF9</accession>
<organism evidence="1">
    <name type="scientific">Serratia marcescens</name>
    <dbReference type="NCBI Taxonomy" id="615"/>
    <lineage>
        <taxon>Bacteria</taxon>
        <taxon>Pseudomonadati</taxon>
        <taxon>Pseudomonadota</taxon>
        <taxon>Gammaproteobacteria</taxon>
        <taxon>Enterobacterales</taxon>
        <taxon>Yersiniaceae</taxon>
        <taxon>Serratia</taxon>
    </lineage>
</organism>